<feature type="domain" description="Chromosomal replication initiator DnaA C-terminal" evidence="1">
    <location>
        <begin position="42"/>
        <end position="111"/>
    </location>
</feature>
<dbReference type="SUPFAM" id="SSF48295">
    <property type="entry name" value="TrpR-like"/>
    <property type="match status" value="1"/>
</dbReference>
<protein>
    <submittedName>
        <fullName evidence="2">Chromosomal replication initiator DnaA</fullName>
    </submittedName>
</protein>
<evidence type="ECO:0000259" key="1">
    <source>
        <dbReference type="SMART" id="SM00760"/>
    </source>
</evidence>
<dbReference type="SMART" id="SM00760">
    <property type="entry name" value="Bac_DnaA_C"/>
    <property type="match status" value="1"/>
</dbReference>
<dbReference type="InterPro" id="IPR013159">
    <property type="entry name" value="DnaA_C"/>
</dbReference>
<proteinExistence type="predicted"/>
<sequence length="142" mass="15620">MSSNPESREPSPTDQAANLAMASAVADFVDIDPAHLSHQRLLGMVVRQLTLEVLSLTGQDPEAGSASRRLMSHVRQIAMYVCHVAYSMPQAEIALVFGRDRSTVRHACHIVEDRRDDPAFDTLVSIIERMACTVHLVAGARR</sequence>
<name>A0ABX6QMQ4_9HYPH</name>
<keyword evidence="3" id="KW-1185">Reference proteome</keyword>
<evidence type="ECO:0000313" key="3">
    <source>
        <dbReference type="Proteomes" id="UP000308530"/>
    </source>
</evidence>
<dbReference type="Proteomes" id="UP000308530">
    <property type="component" value="Chromosome"/>
</dbReference>
<reference evidence="2 3" key="1">
    <citation type="submission" date="2020-06" db="EMBL/GenBank/DDBJ databases">
        <title>Genome sequence of Rhizobium sp strain ADMK78.</title>
        <authorList>
            <person name="Rahi P."/>
        </authorList>
    </citation>
    <scope>NUCLEOTIDE SEQUENCE [LARGE SCALE GENOMIC DNA]</scope>
    <source>
        <strain evidence="2 3">ADMK78</strain>
    </source>
</reference>
<dbReference type="Gene3D" id="1.10.1750.10">
    <property type="match status" value="1"/>
</dbReference>
<gene>
    <name evidence="2" type="ORF">FE840_009815</name>
</gene>
<dbReference type="CDD" id="cd06571">
    <property type="entry name" value="Bac_DnaA_C"/>
    <property type="match status" value="1"/>
</dbReference>
<organism evidence="2 3">
    <name type="scientific">Peteryoungia desertarenae</name>
    <dbReference type="NCBI Taxonomy" id="1813451"/>
    <lineage>
        <taxon>Bacteria</taxon>
        <taxon>Pseudomonadati</taxon>
        <taxon>Pseudomonadota</taxon>
        <taxon>Alphaproteobacteria</taxon>
        <taxon>Hyphomicrobiales</taxon>
        <taxon>Rhizobiaceae</taxon>
        <taxon>Peteryoungia</taxon>
    </lineage>
</organism>
<dbReference type="RefSeq" id="WP_171033745.1">
    <property type="nucleotide sequence ID" value="NZ_CP058350.1"/>
</dbReference>
<dbReference type="EMBL" id="CP058350">
    <property type="protein sequence ID" value="QLF69813.1"/>
    <property type="molecule type" value="Genomic_DNA"/>
</dbReference>
<evidence type="ECO:0000313" key="2">
    <source>
        <dbReference type="EMBL" id="QLF69813.1"/>
    </source>
</evidence>
<dbReference type="InterPro" id="IPR010921">
    <property type="entry name" value="Trp_repressor/repl_initiator"/>
</dbReference>
<accession>A0ABX6QMQ4</accession>
<dbReference type="Pfam" id="PF08299">
    <property type="entry name" value="Bac_DnaA_C"/>
    <property type="match status" value="1"/>
</dbReference>